<protein>
    <recommendedName>
        <fullName evidence="3">endo-1,3(4)-beta-glucanase</fullName>
        <ecNumber evidence="3">3.2.1.6</ecNumber>
    </recommendedName>
</protein>
<dbReference type="Proteomes" id="UP000707071">
    <property type="component" value="Unassembled WGS sequence"/>
</dbReference>
<gene>
    <name evidence="9" type="ORF">E4U09_007456</name>
</gene>
<evidence type="ECO:0000313" key="10">
    <source>
        <dbReference type="Proteomes" id="UP000707071"/>
    </source>
</evidence>
<evidence type="ECO:0000256" key="5">
    <source>
        <dbReference type="ARBA" id="ARBA00023295"/>
    </source>
</evidence>
<feature type="compositionally biased region" description="Pro residues" evidence="6">
    <location>
        <begin position="401"/>
        <end position="424"/>
    </location>
</feature>
<dbReference type="CDD" id="cd02181">
    <property type="entry name" value="GH16_fungal_Lam16A_glucanase"/>
    <property type="match status" value="1"/>
</dbReference>
<dbReference type="InterPro" id="IPR013320">
    <property type="entry name" value="ConA-like_dom_sf"/>
</dbReference>
<dbReference type="Gene3D" id="2.60.120.200">
    <property type="match status" value="1"/>
</dbReference>
<evidence type="ECO:0000256" key="3">
    <source>
        <dbReference type="ARBA" id="ARBA00012599"/>
    </source>
</evidence>
<dbReference type="PANTHER" id="PTHR10963">
    <property type="entry name" value="GLYCOSYL HYDROLASE-RELATED"/>
    <property type="match status" value="1"/>
</dbReference>
<organism evidence="9 10">
    <name type="scientific">Claviceps aff. purpurea</name>
    <dbReference type="NCBI Taxonomy" id="1967640"/>
    <lineage>
        <taxon>Eukaryota</taxon>
        <taxon>Fungi</taxon>
        <taxon>Dikarya</taxon>
        <taxon>Ascomycota</taxon>
        <taxon>Pezizomycotina</taxon>
        <taxon>Sordariomycetes</taxon>
        <taxon>Hypocreomycetidae</taxon>
        <taxon>Hypocreales</taxon>
        <taxon>Clavicipitaceae</taxon>
        <taxon>Claviceps</taxon>
    </lineage>
</organism>
<evidence type="ECO:0000256" key="7">
    <source>
        <dbReference type="SAM" id="SignalP"/>
    </source>
</evidence>
<dbReference type="EMBL" id="SRRH01000076">
    <property type="protein sequence ID" value="KAG6300085.1"/>
    <property type="molecule type" value="Genomic_DNA"/>
</dbReference>
<dbReference type="EC" id="3.2.1.6" evidence="3"/>
<name>A0A9P7U0S8_9HYPO</name>
<evidence type="ECO:0000256" key="2">
    <source>
        <dbReference type="ARBA" id="ARBA00006865"/>
    </source>
</evidence>
<dbReference type="FunFam" id="2.60.120.200:FF:000114">
    <property type="entry name" value="Probable endo-1,3(4)-beta-glucanase NFIA_089530"/>
    <property type="match status" value="1"/>
</dbReference>
<evidence type="ECO:0000256" key="1">
    <source>
        <dbReference type="ARBA" id="ARBA00000124"/>
    </source>
</evidence>
<dbReference type="AlphaFoldDB" id="A0A9P7U0S8"/>
<keyword evidence="10" id="KW-1185">Reference proteome</keyword>
<comment type="caution">
    <text evidence="9">The sequence shown here is derived from an EMBL/GenBank/DDBJ whole genome shotgun (WGS) entry which is preliminary data.</text>
</comment>
<feature type="region of interest" description="Disordered" evidence="6">
    <location>
        <begin position="322"/>
        <end position="489"/>
    </location>
</feature>
<feature type="domain" description="GH16" evidence="8">
    <location>
        <begin position="18"/>
        <end position="277"/>
    </location>
</feature>
<dbReference type="GO" id="GO:0009251">
    <property type="term" value="P:glucan catabolic process"/>
    <property type="evidence" value="ECO:0007669"/>
    <property type="project" value="TreeGrafter"/>
</dbReference>
<proteinExistence type="inferred from homology"/>
<dbReference type="InterPro" id="IPR000757">
    <property type="entry name" value="Beta-glucanase-like"/>
</dbReference>
<feature type="signal peptide" evidence="7">
    <location>
        <begin position="1"/>
        <end position="23"/>
    </location>
</feature>
<feature type="chain" id="PRO_5040253090" description="endo-1,3(4)-beta-glucanase" evidence="7">
    <location>
        <begin position="24"/>
        <end position="489"/>
    </location>
</feature>
<evidence type="ECO:0000256" key="4">
    <source>
        <dbReference type="ARBA" id="ARBA00022801"/>
    </source>
</evidence>
<evidence type="ECO:0000313" key="9">
    <source>
        <dbReference type="EMBL" id="KAG6300085.1"/>
    </source>
</evidence>
<comment type="similarity">
    <text evidence="2">Belongs to the glycosyl hydrolase 16 family.</text>
</comment>
<dbReference type="PROSITE" id="PS51762">
    <property type="entry name" value="GH16_2"/>
    <property type="match status" value="1"/>
</dbReference>
<sequence length="489" mass="52119">MRFTNRLVAVGGAMLVAATAAQAGYQLETTYDTTNFFENFDFFTGQDPTEGFVEYVNGETASKEGLAHYDKGAIYMGVDTKTIHPVNGRKSVRVTSHKMFTRGLIIADIAHMPGSICGTWPAFWMFGPEWPGNGEIDILEGVNAQTKNSVTLHTKAGCHISNHGTLASTKFASSDCGAVGTSAGCGQHTADNQNYGDGFNAIGGGVYATEWTSDHIAVWFFPRHKIPQDIDAENPDPTTWGSPMARFVGGPSCAIDNHFSNHQIVIDTTFCGAWAGDQNVWGSDAECSALAKTCKDYVSGNPSHFADSYWLVNSIKVYEQGNGNYNHPKKPLPSATRTRTSAEPKGTPPPDNKLPHLPVQPPQSMGMKAAVQPQPNNKGLENGQVWNGKPQPQPETHTPSPSAPPTPKPAPSSSTPPPPPPTPKPSSSSSAPPPPPPPSSTPPPPPPPPPPPAQPQTTPPAQPQTTPDAIPEPDDSWEGQVWNGMGWDA</sequence>
<evidence type="ECO:0000256" key="6">
    <source>
        <dbReference type="SAM" id="MobiDB-lite"/>
    </source>
</evidence>
<dbReference type="InterPro" id="IPR050546">
    <property type="entry name" value="Glycosyl_Hydrlase_16"/>
</dbReference>
<reference evidence="9 10" key="1">
    <citation type="journal article" date="2020" name="bioRxiv">
        <title>Whole genome comparisons of ergot fungi reveals the divergence and evolution of species within the genus Claviceps are the result of varying mechanisms driving genome evolution and host range expansion.</title>
        <authorList>
            <person name="Wyka S.A."/>
            <person name="Mondo S.J."/>
            <person name="Liu M."/>
            <person name="Dettman J."/>
            <person name="Nalam V."/>
            <person name="Broders K.D."/>
        </authorList>
    </citation>
    <scope>NUCLEOTIDE SEQUENCE [LARGE SCALE GENOMIC DNA]</scope>
    <source>
        <strain evidence="9 10">Clav52</strain>
    </source>
</reference>
<keyword evidence="5" id="KW-0326">Glycosidase</keyword>
<keyword evidence="4" id="KW-0378">Hydrolase</keyword>
<dbReference type="PANTHER" id="PTHR10963:SF24">
    <property type="entry name" value="GLYCOSIDASE C21B10.07-RELATED"/>
    <property type="match status" value="1"/>
</dbReference>
<dbReference type="PRINTS" id="PR01217">
    <property type="entry name" value="PRICHEXTENSN"/>
</dbReference>
<dbReference type="GO" id="GO:0052861">
    <property type="term" value="F:endo-1,3(4)-beta-glucanase activity"/>
    <property type="evidence" value="ECO:0007669"/>
    <property type="project" value="UniProtKB-EC"/>
</dbReference>
<feature type="compositionally biased region" description="Pro residues" evidence="6">
    <location>
        <begin position="431"/>
        <end position="462"/>
    </location>
</feature>
<keyword evidence="7" id="KW-0732">Signal</keyword>
<evidence type="ECO:0000259" key="8">
    <source>
        <dbReference type="PROSITE" id="PS51762"/>
    </source>
</evidence>
<dbReference type="Pfam" id="PF26113">
    <property type="entry name" value="GH16_XgeA"/>
    <property type="match status" value="1"/>
</dbReference>
<comment type="catalytic activity">
    <reaction evidence="1">
        <text>Endohydrolysis of (1-&gt;3)- or (1-&gt;4)-linkages in beta-D-glucans when the glucose residue whose reducing group is involved in the linkage to be hydrolyzed is itself substituted at C-3.</text>
        <dbReference type="EC" id="3.2.1.6"/>
    </reaction>
</comment>
<accession>A0A9P7U0S8</accession>
<dbReference type="SUPFAM" id="SSF49899">
    <property type="entry name" value="Concanavalin A-like lectins/glucanases"/>
    <property type="match status" value="1"/>
</dbReference>